<dbReference type="Gene3D" id="3.40.1810.10">
    <property type="entry name" value="Transcription factor, MADS-box"/>
    <property type="match status" value="1"/>
</dbReference>
<organism evidence="8 9">
    <name type="scientific">Solanum pennellii</name>
    <name type="common">Tomato</name>
    <name type="synonym">Lycopersicon pennellii</name>
    <dbReference type="NCBI Taxonomy" id="28526"/>
    <lineage>
        <taxon>Eukaryota</taxon>
        <taxon>Viridiplantae</taxon>
        <taxon>Streptophyta</taxon>
        <taxon>Embryophyta</taxon>
        <taxon>Tracheophyta</taxon>
        <taxon>Spermatophyta</taxon>
        <taxon>Magnoliopsida</taxon>
        <taxon>eudicotyledons</taxon>
        <taxon>Gunneridae</taxon>
        <taxon>Pentapetalae</taxon>
        <taxon>asterids</taxon>
        <taxon>lamiids</taxon>
        <taxon>Solanales</taxon>
        <taxon>Solanaceae</taxon>
        <taxon>Solanoideae</taxon>
        <taxon>Solaneae</taxon>
        <taxon>Solanum</taxon>
        <taxon>Solanum subgen. Lycopersicon</taxon>
    </lineage>
</organism>
<dbReference type="GeneID" id="114074810"/>
<evidence type="ECO:0000256" key="6">
    <source>
        <dbReference type="SAM" id="MobiDB-lite"/>
    </source>
</evidence>
<comment type="subcellular location">
    <subcellularLocation>
        <location evidence="1">Nucleus</location>
    </subcellularLocation>
</comment>
<evidence type="ECO:0000256" key="1">
    <source>
        <dbReference type="ARBA" id="ARBA00004123"/>
    </source>
</evidence>
<evidence type="ECO:0000313" key="8">
    <source>
        <dbReference type="Proteomes" id="UP000694930"/>
    </source>
</evidence>
<keyword evidence="3" id="KW-0238">DNA-binding</keyword>
<evidence type="ECO:0000256" key="2">
    <source>
        <dbReference type="ARBA" id="ARBA00023015"/>
    </source>
</evidence>
<protein>
    <submittedName>
        <fullName evidence="9">Agamous-like MADS-box protein AGL82</fullName>
    </submittedName>
</protein>
<dbReference type="Proteomes" id="UP000694930">
    <property type="component" value="Chromosome 11"/>
</dbReference>
<evidence type="ECO:0000313" key="9">
    <source>
        <dbReference type="RefSeq" id="XP_027768599.1"/>
    </source>
</evidence>
<evidence type="ECO:0000256" key="4">
    <source>
        <dbReference type="ARBA" id="ARBA00023163"/>
    </source>
</evidence>
<evidence type="ECO:0000259" key="7">
    <source>
        <dbReference type="PROSITE" id="PS50066"/>
    </source>
</evidence>
<reference evidence="8" key="1">
    <citation type="journal article" date="2014" name="Nat. Genet.">
        <title>The genome of the stress-tolerant wild tomato species Solanum pennellii.</title>
        <authorList>
            <person name="Bolger A."/>
            <person name="Scossa F."/>
            <person name="Bolger M.E."/>
            <person name="Lanz C."/>
            <person name="Maumus F."/>
            <person name="Tohge T."/>
            <person name="Quesneville H."/>
            <person name="Alseekh S."/>
            <person name="Sorensen I."/>
            <person name="Lichtenstein G."/>
            <person name="Fich E.A."/>
            <person name="Conte M."/>
            <person name="Keller H."/>
            <person name="Schneeberger K."/>
            <person name="Schwacke R."/>
            <person name="Ofner I."/>
            <person name="Vrebalov J."/>
            <person name="Xu Y."/>
            <person name="Osorio S."/>
            <person name="Aflitos S.A."/>
            <person name="Schijlen E."/>
            <person name="Jimenez-Gomez J.M."/>
            <person name="Ryngajllo M."/>
            <person name="Kimura S."/>
            <person name="Kumar R."/>
            <person name="Koenig D."/>
            <person name="Headland L.R."/>
            <person name="Maloof J.N."/>
            <person name="Sinha N."/>
            <person name="van Ham R.C."/>
            <person name="Lankhorst R.K."/>
            <person name="Mao L."/>
            <person name="Vogel A."/>
            <person name="Arsova B."/>
            <person name="Panstruga R."/>
            <person name="Fei Z."/>
            <person name="Rose J.K."/>
            <person name="Zamir D."/>
            <person name="Carrari F."/>
            <person name="Giovannoni J.J."/>
            <person name="Weigel D."/>
            <person name="Usadel B."/>
            <person name="Fernie A.R."/>
        </authorList>
    </citation>
    <scope>NUCLEOTIDE SEQUENCE [LARGE SCALE GENOMIC DNA]</scope>
    <source>
        <strain evidence="8">cv. LA0716</strain>
    </source>
</reference>
<accession>A0ABM1UYN1</accession>
<dbReference type="PANTHER" id="PTHR11945:SF554">
    <property type="entry name" value="AGAMOUS-LIKE MADS-BOX PROTEIN AGL82"/>
    <property type="match status" value="1"/>
</dbReference>
<sequence>MGRSKIKVELIQDHKKRMNTFVKRKASLVKKISELSILCDIKACMIIYEGNSNCEMWPNDPNEVKELINLYKDQPFEGRTKRGKTLSNYFKDEIKVEKDPDSRFDYFENDEKKKDDAINVEKYPTWDSRFDYLSQKEIQNLVGVISKRTENAKGRIELLKSMNGSCSLSHQQQIWDYNNLMNQTSLWPISDHVNSFNNIFQSNIGVNSMMESENWLANDEIGSSLAMHPLGNNYGIIDSSSTMMLPMGNNEIGSSSTMQQPMYQYPFMYNGSTHVIGSSSTMQPPMGQYPFTNNDDSTGDIGSSSMQPMGNNNEIGSALTVQPMDNDSTYDSCTFYY</sequence>
<dbReference type="InterPro" id="IPR002100">
    <property type="entry name" value="TF_MADSbox"/>
</dbReference>
<name>A0ABM1UYN1_SOLPN</name>
<dbReference type="SUPFAM" id="SSF55455">
    <property type="entry name" value="SRF-like"/>
    <property type="match status" value="1"/>
</dbReference>
<dbReference type="PANTHER" id="PTHR11945">
    <property type="entry name" value="MADS BOX PROTEIN"/>
    <property type="match status" value="1"/>
</dbReference>
<feature type="region of interest" description="Disordered" evidence="6">
    <location>
        <begin position="291"/>
        <end position="323"/>
    </location>
</feature>
<dbReference type="InterPro" id="IPR033897">
    <property type="entry name" value="SRF-like_MADS-box"/>
</dbReference>
<dbReference type="PROSITE" id="PS50066">
    <property type="entry name" value="MADS_BOX_2"/>
    <property type="match status" value="1"/>
</dbReference>
<dbReference type="RefSeq" id="XP_027768599.1">
    <property type="nucleotide sequence ID" value="XM_027912798.1"/>
</dbReference>
<feature type="domain" description="MADS-box" evidence="7">
    <location>
        <begin position="1"/>
        <end position="48"/>
    </location>
</feature>
<evidence type="ECO:0000256" key="3">
    <source>
        <dbReference type="ARBA" id="ARBA00023125"/>
    </source>
</evidence>
<keyword evidence="4" id="KW-0804">Transcription</keyword>
<dbReference type="Pfam" id="PF00319">
    <property type="entry name" value="SRF-TF"/>
    <property type="match status" value="1"/>
</dbReference>
<keyword evidence="8" id="KW-1185">Reference proteome</keyword>
<keyword evidence="5" id="KW-0539">Nucleus</keyword>
<reference evidence="9" key="2">
    <citation type="submission" date="2025-08" db="UniProtKB">
        <authorList>
            <consortium name="RefSeq"/>
        </authorList>
    </citation>
    <scope>IDENTIFICATION</scope>
</reference>
<gene>
    <name evidence="9" type="primary">LOC114074810</name>
</gene>
<dbReference type="InterPro" id="IPR036879">
    <property type="entry name" value="TF_MADSbox_sf"/>
</dbReference>
<dbReference type="PRINTS" id="PR00404">
    <property type="entry name" value="MADSDOMAIN"/>
</dbReference>
<evidence type="ECO:0000256" key="5">
    <source>
        <dbReference type="ARBA" id="ARBA00023242"/>
    </source>
</evidence>
<dbReference type="SMART" id="SM00432">
    <property type="entry name" value="MADS"/>
    <property type="match status" value="1"/>
</dbReference>
<keyword evidence="2" id="KW-0805">Transcription regulation</keyword>
<dbReference type="CDD" id="cd00266">
    <property type="entry name" value="MADS_SRF_like"/>
    <property type="match status" value="1"/>
</dbReference>
<proteinExistence type="predicted"/>